<dbReference type="EMBL" id="CDRZ01000002">
    <property type="protein sequence ID" value="CEO87334.1"/>
    <property type="molecule type" value="Genomic_DNA"/>
</dbReference>
<proteinExistence type="predicted"/>
<dbReference type="Proteomes" id="UP000046155">
    <property type="component" value="Unassembled WGS sequence"/>
</dbReference>
<protein>
    <submittedName>
        <fullName evidence="1">Uncharacterized protein</fullName>
    </submittedName>
</protein>
<accession>A0A0B7MA25</accession>
<sequence length="73" mass="8369">MGLPVIHEYHHNLKKVVQQISQICLSEEFITLTKELEELYARTQAERAAITAFQDALYTLIAQEEIELRNPGA</sequence>
<dbReference type="OrthoDB" id="1808701at2"/>
<dbReference type="RefSeq" id="WP_044663722.1">
    <property type="nucleotide sequence ID" value="NZ_CDRZ01000002.1"/>
</dbReference>
<dbReference type="AlphaFoldDB" id="A0A0B7MA25"/>
<reference evidence="2" key="1">
    <citation type="submission" date="2015-01" db="EMBL/GenBank/DDBJ databases">
        <authorList>
            <person name="Manzoor Shahid"/>
            <person name="Zubair Saima"/>
        </authorList>
    </citation>
    <scope>NUCLEOTIDE SEQUENCE [LARGE SCALE GENOMIC DNA]</scope>
    <source>
        <strain evidence="2">Sp3</strain>
    </source>
</reference>
<gene>
    <name evidence="1" type="ORF">SSCH_100022</name>
</gene>
<evidence type="ECO:0000313" key="2">
    <source>
        <dbReference type="Proteomes" id="UP000046155"/>
    </source>
</evidence>
<keyword evidence="2" id="KW-1185">Reference proteome</keyword>
<organism evidence="1 2">
    <name type="scientific">Syntrophaceticus schinkii</name>
    <dbReference type="NCBI Taxonomy" id="499207"/>
    <lineage>
        <taxon>Bacteria</taxon>
        <taxon>Bacillati</taxon>
        <taxon>Bacillota</taxon>
        <taxon>Clostridia</taxon>
        <taxon>Thermoanaerobacterales</taxon>
        <taxon>Thermoanaerobacterales Family III. Incertae Sedis</taxon>
        <taxon>Syntrophaceticus</taxon>
    </lineage>
</organism>
<name>A0A0B7MA25_9FIRM</name>
<evidence type="ECO:0000313" key="1">
    <source>
        <dbReference type="EMBL" id="CEO87334.1"/>
    </source>
</evidence>